<keyword evidence="2" id="KW-1185">Reference proteome</keyword>
<gene>
    <name evidence="1" type="ORF">MENTE1834_LOCUS7982</name>
</gene>
<sequence length="71" mass="8656">MATKFNQSDFFAFFTFQFKNNSKLFAFQLFTFYFFGLTSLRMPNFTFHFPDLHSSECRTLYQPKSEHFQDH</sequence>
<dbReference type="EMBL" id="CAVMJV010000006">
    <property type="protein sequence ID" value="CAK5032860.1"/>
    <property type="molecule type" value="Genomic_DNA"/>
</dbReference>
<accession>A0ACB0Y674</accession>
<comment type="caution">
    <text evidence="1">The sequence shown here is derived from an EMBL/GenBank/DDBJ whole genome shotgun (WGS) entry which is preliminary data.</text>
</comment>
<proteinExistence type="predicted"/>
<name>A0ACB0Y674_MELEN</name>
<organism evidence="1 2">
    <name type="scientific">Meloidogyne enterolobii</name>
    <name type="common">Root-knot nematode worm</name>
    <name type="synonym">Meloidogyne mayaguensis</name>
    <dbReference type="NCBI Taxonomy" id="390850"/>
    <lineage>
        <taxon>Eukaryota</taxon>
        <taxon>Metazoa</taxon>
        <taxon>Ecdysozoa</taxon>
        <taxon>Nematoda</taxon>
        <taxon>Chromadorea</taxon>
        <taxon>Rhabditida</taxon>
        <taxon>Tylenchina</taxon>
        <taxon>Tylenchomorpha</taxon>
        <taxon>Tylenchoidea</taxon>
        <taxon>Meloidogynidae</taxon>
        <taxon>Meloidogyninae</taxon>
        <taxon>Meloidogyne</taxon>
    </lineage>
</organism>
<dbReference type="Proteomes" id="UP001497535">
    <property type="component" value="Unassembled WGS sequence"/>
</dbReference>
<evidence type="ECO:0000313" key="2">
    <source>
        <dbReference type="Proteomes" id="UP001497535"/>
    </source>
</evidence>
<reference evidence="1" key="1">
    <citation type="submission" date="2023-11" db="EMBL/GenBank/DDBJ databases">
        <authorList>
            <person name="Poullet M."/>
        </authorList>
    </citation>
    <scope>NUCLEOTIDE SEQUENCE</scope>
    <source>
        <strain evidence="1">E1834</strain>
    </source>
</reference>
<protein>
    <submittedName>
        <fullName evidence="1">Uncharacterized protein</fullName>
    </submittedName>
</protein>
<evidence type="ECO:0000313" key="1">
    <source>
        <dbReference type="EMBL" id="CAK5032860.1"/>
    </source>
</evidence>